<dbReference type="Proteomes" id="UP000004095">
    <property type="component" value="Unassembled WGS sequence"/>
</dbReference>
<keyword evidence="2" id="KW-1185">Reference proteome</keyword>
<comment type="caution">
    <text evidence="1">The sequence shown here is derived from an EMBL/GenBank/DDBJ whole genome shotgun (WGS) entry which is preliminary data.</text>
</comment>
<sequence>MNESDIQNFTVTDLKHLNGSLFYYDFQPRYPLAKALPVCEVIFEGKTVFLFEFPVSFEAKIESKIAYHFQKKRGEE</sequence>
<protein>
    <submittedName>
        <fullName evidence="1">Uncharacterized protein</fullName>
    </submittedName>
</protein>
<dbReference type="EMBL" id="AAWS01000016">
    <property type="protein sequence ID" value="EAY28322.1"/>
    <property type="molecule type" value="Genomic_DNA"/>
</dbReference>
<reference evidence="1 2" key="1">
    <citation type="submission" date="2007-01" db="EMBL/GenBank/DDBJ databases">
        <authorList>
            <person name="Haygood M."/>
            <person name="Podell S."/>
            <person name="Anderson C."/>
            <person name="Hopkinson B."/>
            <person name="Roe K."/>
            <person name="Barbeau K."/>
            <person name="Gaasterland T."/>
            <person name="Ferriera S."/>
            <person name="Johnson J."/>
            <person name="Kravitz S."/>
            <person name="Beeson K."/>
            <person name="Sutton G."/>
            <person name="Rogers Y.-H."/>
            <person name="Friedman R."/>
            <person name="Frazier M."/>
            <person name="Venter J.C."/>
        </authorList>
    </citation>
    <scope>NUCLEOTIDE SEQUENCE [LARGE SCALE GENOMIC DNA]</scope>
    <source>
        <strain evidence="1 2">ATCC 23134</strain>
    </source>
</reference>
<gene>
    <name evidence="1" type="ORF">M23134_03874</name>
</gene>
<evidence type="ECO:0000313" key="1">
    <source>
        <dbReference type="EMBL" id="EAY28322.1"/>
    </source>
</evidence>
<evidence type="ECO:0000313" key="2">
    <source>
        <dbReference type="Proteomes" id="UP000004095"/>
    </source>
</evidence>
<proteinExistence type="predicted"/>
<organism evidence="1 2">
    <name type="scientific">Microscilla marina ATCC 23134</name>
    <dbReference type="NCBI Taxonomy" id="313606"/>
    <lineage>
        <taxon>Bacteria</taxon>
        <taxon>Pseudomonadati</taxon>
        <taxon>Bacteroidota</taxon>
        <taxon>Cytophagia</taxon>
        <taxon>Cytophagales</taxon>
        <taxon>Microscillaceae</taxon>
        <taxon>Microscilla</taxon>
    </lineage>
</organism>
<accession>A1ZME2</accession>
<dbReference type="AlphaFoldDB" id="A1ZME2"/>
<name>A1ZME2_MICM2</name>